<dbReference type="Proteomes" id="UP000604117">
    <property type="component" value="Unassembled WGS sequence"/>
</dbReference>
<gene>
    <name evidence="2" type="ORF">Asi02nite_45440</name>
</gene>
<name>A0ABQ4CUR8_9ACTN</name>
<dbReference type="InterPro" id="IPR036237">
    <property type="entry name" value="Xyl_isomerase-like_sf"/>
</dbReference>
<reference evidence="2 3" key="1">
    <citation type="submission" date="2021-01" db="EMBL/GenBank/DDBJ databases">
        <title>Whole genome shotgun sequence of Asanoa siamensis NBRC 107932.</title>
        <authorList>
            <person name="Komaki H."/>
            <person name="Tamura T."/>
        </authorList>
    </citation>
    <scope>NUCLEOTIDE SEQUENCE [LARGE SCALE GENOMIC DNA]</scope>
    <source>
        <strain evidence="2 3">NBRC 107932</strain>
    </source>
</reference>
<dbReference type="PANTHER" id="PTHR12110">
    <property type="entry name" value="HYDROXYPYRUVATE ISOMERASE"/>
    <property type="match status" value="1"/>
</dbReference>
<dbReference type="RefSeq" id="WP_203715910.1">
    <property type="nucleotide sequence ID" value="NZ_BONE01000038.1"/>
</dbReference>
<sequence length="284" mass="30938">MRFSVFTASTPQWTPAEAARELAAQGWDGVEWRVTDQADAAEPGFWAGNRATWPLNGLEESLPEIDRITRAAGLDYSGIGAYVPSSAREDVERVLAATATLRAGRVRVTMPKLGTAPYPELFEKTRDDLAWVAQRATAHGVTALVELHHGTIAASASSALRLVDGLDPARVAVIHDVGNLIYEGHEDHRAAFEMLGPYLAHVHVKNVAWQVVGKRPDGSTAWAADWAPLREGQADIGAYLRTLREVGYDGWLTVEDFSTALPLAERTRDNLAYLRTLAGDRTAS</sequence>
<dbReference type="InterPro" id="IPR013022">
    <property type="entry name" value="Xyl_isomerase-like_TIM-brl"/>
</dbReference>
<accession>A0ABQ4CUR8</accession>
<proteinExistence type="predicted"/>
<dbReference type="SUPFAM" id="SSF51658">
    <property type="entry name" value="Xylose isomerase-like"/>
    <property type="match status" value="1"/>
</dbReference>
<organism evidence="2 3">
    <name type="scientific">Asanoa siamensis</name>
    <dbReference type="NCBI Taxonomy" id="926357"/>
    <lineage>
        <taxon>Bacteria</taxon>
        <taxon>Bacillati</taxon>
        <taxon>Actinomycetota</taxon>
        <taxon>Actinomycetes</taxon>
        <taxon>Micromonosporales</taxon>
        <taxon>Micromonosporaceae</taxon>
        <taxon>Asanoa</taxon>
    </lineage>
</organism>
<evidence type="ECO:0000313" key="2">
    <source>
        <dbReference type="EMBL" id="GIF75026.1"/>
    </source>
</evidence>
<evidence type="ECO:0000259" key="1">
    <source>
        <dbReference type="Pfam" id="PF01261"/>
    </source>
</evidence>
<comment type="caution">
    <text evidence="2">The sequence shown here is derived from an EMBL/GenBank/DDBJ whole genome shotgun (WGS) entry which is preliminary data.</text>
</comment>
<dbReference type="InterPro" id="IPR050312">
    <property type="entry name" value="IolE/XylAMocC-like"/>
</dbReference>
<feature type="domain" description="Xylose isomerase-like TIM barrel" evidence="1">
    <location>
        <begin position="23"/>
        <end position="276"/>
    </location>
</feature>
<dbReference type="Pfam" id="PF01261">
    <property type="entry name" value="AP_endonuc_2"/>
    <property type="match status" value="1"/>
</dbReference>
<keyword evidence="3" id="KW-1185">Reference proteome</keyword>
<evidence type="ECO:0000313" key="3">
    <source>
        <dbReference type="Proteomes" id="UP000604117"/>
    </source>
</evidence>
<dbReference type="PANTHER" id="PTHR12110:SF53">
    <property type="entry name" value="BLR5974 PROTEIN"/>
    <property type="match status" value="1"/>
</dbReference>
<dbReference type="EMBL" id="BONE01000038">
    <property type="protein sequence ID" value="GIF75026.1"/>
    <property type="molecule type" value="Genomic_DNA"/>
</dbReference>
<protein>
    <recommendedName>
        <fullName evidence="1">Xylose isomerase-like TIM barrel domain-containing protein</fullName>
    </recommendedName>
</protein>
<dbReference type="Gene3D" id="3.20.20.150">
    <property type="entry name" value="Divalent-metal-dependent TIM barrel enzymes"/>
    <property type="match status" value="1"/>
</dbReference>